<dbReference type="CDD" id="cd05513">
    <property type="entry name" value="Bromo_brd7_like"/>
    <property type="match status" value="1"/>
</dbReference>
<dbReference type="InterPro" id="IPR001487">
    <property type="entry name" value="Bromodomain"/>
</dbReference>
<reference evidence="9" key="1">
    <citation type="submission" date="2025-08" db="UniProtKB">
        <authorList>
            <consortium name="Ensembl"/>
        </authorList>
    </citation>
    <scope>IDENTIFICATION</scope>
</reference>
<keyword evidence="5" id="KW-0539">Nucleus</keyword>
<dbReference type="AlphaFoldDB" id="A0A8P4KCJ4"/>
<feature type="compositionally biased region" description="Polar residues" evidence="7">
    <location>
        <begin position="32"/>
        <end position="42"/>
    </location>
</feature>
<evidence type="ECO:0000256" key="4">
    <source>
        <dbReference type="ARBA" id="ARBA00023163"/>
    </source>
</evidence>
<feature type="compositionally biased region" description="Basic and acidic residues" evidence="7">
    <location>
        <begin position="253"/>
        <end position="262"/>
    </location>
</feature>
<organism evidence="9 10">
    <name type="scientific">Dicentrarchus labrax</name>
    <name type="common">European seabass</name>
    <name type="synonym">Morone labrax</name>
    <dbReference type="NCBI Taxonomy" id="13489"/>
    <lineage>
        <taxon>Eukaryota</taxon>
        <taxon>Metazoa</taxon>
        <taxon>Chordata</taxon>
        <taxon>Craniata</taxon>
        <taxon>Vertebrata</taxon>
        <taxon>Euteleostomi</taxon>
        <taxon>Actinopterygii</taxon>
        <taxon>Neopterygii</taxon>
        <taxon>Teleostei</taxon>
        <taxon>Neoteleostei</taxon>
        <taxon>Acanthomorphata</taxon>
        <taxon>Eupercaria</taxon>
        <taxon>Moronidae</taxon>
        <taxon>Dicentrarchus</taxon>
    </lineage>
</organism>
<sequence>MGKKHKKHKSEKHGYEEYGERPLKLVLKVSGNEVTTGSSSRDTFYDEQPADYDKPKDKKKKKKKDKERSFGSPEDDRGKKKMTKKKKGQDADGEDDREQSRTPIRSELDKLEEKEQTPLQEALNQLIRQLQRKDPSAFFSFPVTDLIAPGYSSIIKRPMDFSTIKDKVKKECYQTLDELKVDFRIMCENAMIYNKPETIYHKAARKLLHSGMKILSQERLESLKQSIEFMSGLDPSAKLPGKSEEQGGASLDQNKDTTDNTAKAEKELEEIRKVIAESGGKLSNRMLQCDLEFARRKCDGSTTLAILNPADPSVGDVGYCPVKLGMMSNRLQSGVNTLQGFREDKRNRITQVTYINYGPFTSYAPTYDSSFANISKEDSDLIYSSYGEEASLQGSDSLSEFLAKSDEYVYKLADNLLDAMTNGEHSKTLKETELFCPTNKALHFQQKLDETTKLLCDLQEAQKERLSAKQPPNMICLLAPTAKELELAEKVTGNLAELTGQVAPCDVSSVHGIRRAMGIAAPPEPPEPFIDLTTGNTLRDPLKVVK</sequence>
<keyword evidence="2" id="KW-0805">Transcription regulation</keyword>
<feature type="compositionally biased region" description="Basic and acidic residues" evidence="7">
    <location>
        <begin position="98"/>
        <end position="116"/>
    </location>
</feature>
<dbReference type="InterPro" id="IPR051831">
    <property type="entry name" value="Bromodomain_contain_prot"/>
</dbReference>
<accession>A0A8P4KCJ4</accession>
<reference evidence="9" key="2">
    <citation type="submission" date="2025-09" db="UniProtKB">
        <authorList>
            <consortium name="Ensembl"/>
        </authorList>
    </citation>
    <scope>IDENTIFICATION</scope>
</reference>
<dbReference type="PROSITE" id="PS50014">
    <property type="entry name" value="BROMODOMAIN_2"/>
    <property type="match status" value="1"/>
</dbReference>
<evidence type="ECO:0000313" key="10">
    <source>
        <dbReference type="Proteomes" id="UP000694389"/>
    </source>
</evidence>
<feature type="domain" description="Bromo" evidence="8">
    <location>
        <begin position="131"/>
        <end position="201"/>
    </location>
</feature>
<feature type="region of interest" description="Disordered" evidence="7">
    <location>
        <begin position="234"/>
        <end position="262"/>
    </location>
</feature>
<dbReference type="InterPro" id="IPR036427">
    <property type="entry name" value="Bromodomain-like_sf"/>
</dbReference>
<keyword evidence="10" id="KW-1185">Reference proteome</keyword>
<dbReference type="InterPro" id="IPR021900">
    <property type="entry name" value="DUF3512"/>
</dbReference>
<dbReference type="Pfam" id="PF00439">
    <property type="entry name" value="Bromodomain"/>
    <property type="match status" value="1"/>
</dbReference>
<evidence type="ECO:0000256" key="7">
    <source>
        <dbReference type="SAM" id="MobiDB-lite"/>
    </source>
</evidence>
<evidence type="ECO:0000256" key="5">
    <source>
        <dbReference type="ARBA" id="ARBA00023242"/>
    </source>
</evidence>
<protein>
    <submittedName>
        <fullName evidence="9">Bromodomain containing 7</fullName>
    </submittedName>
</protein>
<evidence type="ECO:0000256" key="3">
    <source>
        <dbReference type="ARBA" id="ARBA00023117"/>
    </source>
</evidence>
<dbReference type="SUPFAM" id="SSF47370">
    <property type="entry name" value="Bromodomain"/>
    <property type="match status" value="1"/>
</dbReference>
<proteinExistence type="predicted"/>
<keyword evidence="4" id="KW-0804">Transcription</keyword>
<feature type="compositionally biased region" description="Basic and acidic residues" evidence="7">
    <location>
        <begin position="66"/>
        <end position="78"/>
    </location>
</feature>
<dbReference type="PANTHER" id="PTHR22881">
    <property type="entry name" value="BROMODOMAIN CONTAINING PROTEIN"/>
    <property type="match status" value="1"/>
</dbReference>
<dbReference type="SMART" id="SM00297">
    <property type="entry name" value="BROMO"/>
    <property type="match status" value="1"/>
</dbReference>
<evidence type="ECO:0000256" key="1">
    <source>
        <dbReference type="ARBA" id="ARBA00004123"/>
    </source>
</evidence>
<dbReference type="Pfam" id="PF12024">
    <property type="entry name" value="DUF3512"/>
    <property type="match status" value="1"/>
</dbReference>
<dbReference type="Ensembl" id="ENSDLAT00005071271.1">
    <property type="protein sequence ID" value="ENSDLAP00005079766.1"/>
    <property type="gene ID" value="ENSDLAG00005024941.2"/>
</dbReference>
<dbReference type="GeneTree" id="ENSGT00950000183170"/>
<feature type="compositionally biased region" description="Basic and acidic residues" evidence="7">
    <location>
        <begin position="12"/>
        <end position="23"/>
    </location>
</feature>
<dbReference type="PRINTS" id="PR00503">
    <property type="entry name" value="BROMODOMAIN"/>
</dbReference>
<evidence type="ECO:0000259" key="8">
    <source>
        <dbReference type="PROSITE" id="PS50014"/>
    </source>
</evidence>
<dbReference type="PANTHER" id="PTHR22881:SF12">
    <property type="entry name" value="BROMODOMAIN-CONTAINING PROTEIN 7"/>
    <property type="match status" value="1"/>
</dbReference>
<comment type="subcellular location">
    <subcellularLocation>
        <location evidence="1">Nucleus</location>
    </subcellularLocation>
</comment>
<name>A0A8P4KCJ4_DICLA</name>
<evidence type="ECO:0000256" key="6">
    <source>
        <dbReference type="PROSITE-ProRule" id="PRU00035"/>
    </source>
</evidence>
<dbReference type="GO" id="GO:0006357">
    <property type="term" value="P:regulation of transcription by RNA polymerase II"/>
    <property type="evidence" value="ECO:0007669"/>
    <property type="project" value="TreeGrafter"/>
</dbReference>
<feature type="compositionally biased region" description="Basic residues" evidence="7">
    <location>
        <begin position="1"/>
        <end position="11"/>
    </location>
</feature>
<keyword evidence="3 6" id="KW-0103">Bromodomain</keyword>
<dbReference type="Gene3D" id="1.20.920.10">
    <property type="entry name" value="Bromodomain-like"/>
    <property type="match status" value="1"/>
</dbReference>
<dbReference type="Proteomes" id="UP000694389">
    <property type="component" value="Unassembled WGS sequence"/>
</dbReference>
<evidence type="ECO:0000313" key="9">
    <source>
        <dbReference type="Ensembl" id="ENSDLAP00005079766.1"/>
    </source>
</evidence>
<dbReference type="GO" id="GO:0005634">
    <property type="term" value="C:nucleus"/>
    <property type="evidence" value="ECO:0007669"/>
    <property type="project" value="UniProtKB-SubCell"/>
</dbReference>
<evidence type="ECO:0000256" key="2">
    <source>
        <dbReference type="ARBA" id="ARBA00023015"/>
    </source>
</evidence>
<feature type="region of interest" description="Disordered" evidence="7">
    <location>
        <begin position="1"/>
        <end position="116"/>
    </location>
</feature>